<comment type="similarity">
    <text evidence="1 4">Belongs to the D-isomer specific 2-hydroxyacid dehydrogenase family.</text>
</comment>
<dbReference type="PANTHER" id="PTHR42789:SF1">
    <property type="entry name" value="D-ISOMER SPECIFIC 2-HYDROXYACID DEHYDROGENASE FAMILY PROTEIN (AFU_ORTHOLOGUE AFUA_6G10090)"/>
    <property type="match status" value="1"/>
</dbReference>
<evidence type="ECO:0000313" key="8">
    <source>
        <dbReference type="Proteomes" id="UP001172101"/>
    </source>
</evidence>
<reference evidence="7" key="1">
    <citation type="submission" date="2023-06" db="EMBL/GenBank/DDBJ databases">
        <title>Genome-scale phylogeny and comparative genomics of the fungal order Sordariales.</title>
        <authorList>
            <consortium name="Lawrence Berkeley National Laboratory"/>
            <person name="Hensen N."/>
            <person name="Bonometti L."/>
            <person name="Westerberg I."/>
            <person name="Brannstrom I.O."/>
            <person name="Guillou S."/>
            <person name="Cros-Aarteil S."/>
            <person name="Calhoun S."/>
            <person name="Haridas S."/>
            <person name="Kuo A."/>
            <person name="Mondo S."/>
            <person name="Pangilinan J."/>
            <person name="Riley R."/>
            <person name="LaButti K."/>
            <person name="Andreopoulos B."/>
            <person name="Lipzen A."/>
            <person name="Chen C."/>
            <person name="Yanf M."/>
            <person name="Daum C."/>
            <person name="Ng V."/>
            <person name="Clum A."/>
            <person name="Steindorff A."/>
            <person name="Ohm R."/>
            <person name="Martin F."/>
            <person name="Silar P."/>
            <person name="Natvig D."/>
            <person name="Lalanne C."/>
            <person name="Gautier V."/>
            <person name="Ament-velasquez S.L."/>
            <person name="Kruys A."/>
            <person name="Hutchinson M.I."/>
            <person name="Powell A.J."/>
            <person name="Barry K."/>
            <person name="Miller A.N."/>
            <person name="Grigoriev I.V."/>
            <person name="Debuchy R."/>
            <person name="Gladieux P."/>
            <person name="Thoren M.H."/>
            <person name="Johannesson H."/>
        </authorList>
    </citation>
    <scope>NUCLEOTIDE SEQUENCE</scope>
    <source>
        <strain evidence="7">SMH2392-1A</strain>
    </source>
</reference>
<organism evidence="7 8">
    <name type="scientific">Lasiosphaeria miniovina</name>
    <dbReference type="NCBI Taxonomy" id="1954250"/>
    <lineage>
        <taxon>Eukaryota</taxon>
        <taxon>Fungi</taxon>
        <taxon>Dikarya</taxon>
        <taxon>Ascomycota</taxon>
        <taxon>Pezizomycotina</taxon>
        <taxon>Sordariomycetes</taxon>
        <taxon>Sordariomycetidae</taxon>
        <taxon>Sordariales</taxon>
        <taxon>Lasiosphaeriaceae</taxon>
        <taxon>Lasiosphaeria</taxon>
    </lineage>
</organism>
<feature type="domain" description="D-isomer specific 2-hydroxyacid dehydrogenase NAD-binding" evidence="6">
    <location>
        <begin position="131"/>
        <end position="326"/>
    </location>
</feature>
<dbReference type="InterPro" id="IPR006140">
    <property type="entry name" value="D-isomer_DH_NAD-bd"/>
</dbReference>
<dbReference type="InterPro" id="IPR029753">
    <property type="entry name" value="D-isomer_DH_CS"/>
</dbReference>
<keyword evidence="8" id="KW-1185">Reference proteome</keyword>
<dbReference type="InterPro" id="IPR006139">
    <property type="entry name" value="D-isomer_2_OHA_DH_cat_dom"/>
</dbReference>
<dbReference type="Proteomes" id="UP001172101">
    <property type="component" value="Unassembled WGS sequence"/>
</dbReference>
<evidence type="ECO:0000256" key="2">
    <source>
        <dbReference type="ARBA" id="ARBA00023002"/>
    </source>
</evidence>
<comment type="caution">
    <text evidence="7">The sequence shown here is derived from an EMBL/GenBank/DDBJ whole genome shotgun (WGS) entry which is preliminary data.</text>
</comment>
<evidence type="ECO:0000313" key="7">
    <source>
        <dbReference type="EMBL" id="KAK0735076.1"/>
    </source>
</evidence>
<dbReference type="Pfam" id="PF02826">
    <property type="entry name" value="2-Hacid_dh_C"/>
    <property type="match status" value="1"/>
</dbReference>
<dbReference type="Gene3D" id="3.40.50.720">
    <property type="entry name" value="NAD(P)-binding Rossmann-like Domain"/>
    <property type="match status" value="2"/>
</dbReference>
<evidence type="ECO:0000256" key="1">
    <source>
        <dbReference type="ARBA" id="ARBA00005854"/>
    </source>
</evidence>
<sequence length="358" mass="39192">MSPATKIAVLDDYQGFSEHKFKALGPAKYEVTFIKDTLRPYSHAETSQDVRDKLVARLEPFAIISTMRERTPFPRDLIARLPNLKLLLTTGNRNLALDLDAFKERQIPVAGAVDKAHAGSVGSVSTTEHCVAMILAAARNIARDDHAVKSGGWQTAAAVSLRGKTFGTVGLGRLGVAVAKIMHLAFGMRVVAWSPNLTQEAADERARAAGFAADGEGGKTFRAVGKEELFRTADILSVHVVLSERSRGGISAADLSLMKPTSIFVNTSRGPLVVEEDLLGVLERGQIRAAALDVFELEPLPLESKWRTTKWGEDGRSSVLLTPHMGYVEESTLEGWYEQQVENIQRWERGEPLVQSLY</sequence>
<accession>A0AA40BIZ0</accession>
<dbReference type="SUPFAM" id="SSF52283">
    <property type="entry name" value="Formate/glycerate dehydrogenase catalytic domain-like"/>
    <property type="match status" value="1"/>
</dbReference>
<evidence type="ECO:0000259" key="6">
    <source>
        <dbReference type="Pfam" id="PF02826"/>
    </source>
</evidence>
<dbReference type="InterPro" id="IPR036291">
    <property type="entry name" value="NAD(P)-bd_dom_sf"/>
</dbReference>
<dbReference type="GeneID" id="85319947"/>
<dbReference type="PANTHER" id="PTHR42789">
    <property type="entry name" value="D-ISOMER SPECIFIC 2-HYDROXYACID DEHYDROGENASE FAMILY PROTEIN (AFU_ORTHOLOGUE AFUA_6G10090)"/>
    <property type="match status" value="1"/>
</dbReference>
<dbReference type="AlphaFoldDB" id="A0AA40BIZ0"/>
<evidence type="ECO:0000256" key="3">
    <source>
        <dbReference type="ARBA" id="ARBA00023027"/>
    </source>
</evidence>
<keyword evidence="3" id="KW-0520">NAD</keyword>
<name>A0AA40BIZ0_9PEZI</name>
<evidence type="ECO:0008006" key="9">
    <source>
        <dbReference type="Google" id="ProtNLM"/>
    </source>
</evidence>
<evidence type="ECO:0000259" key="5">
    <source>
        <dbReference type="Pfam" id="PF00389"/>
    </source>
</evidence>
<feature type="domain" description="D-isomer specific 2-hydroxyacid dehydrogenase catalytic" evidence="5">
    <location>
        <begin position="29"/>
        <end position="353"/>
    </location>
</feature>
<dbReference type="RefSeq" id="XP_060303953.1">
    <property type="nucleotide sequence ID" value="XM_060436677.1"/>
</dbReference>
<keyword evidence="2 4" id="KW-0560">Oxidoreductase</keyword>
<protein>
    <recommendedName>
        <fullName evidence="9">D-3-phosphoglycerate dehydrogenase</fullName>
    </recommendedName>
</protein>
<gene>
    <name evidence="7" type="ORF">B0T26DRAFT_634954</name>
</gene>
<dbReference type="PROSITE" id="PS00671">
    <property type="entry name" value="D_2_HYDROXYACID_DH_3"/>
    <property type="match status" value="1"/>
</dbReference>
<dbReference type="GO" id="GO:0016616">
    <property type="term" value="F:oxidoreductase activity, acting on the CH-OH group of donors, NAD or NADP as acceptor"/>
    <property type="evidence" value="ECO:0007669"/>
    <property type="project" value="InterPro"/>
</dbReference>
<dbReference type="GO" id="GO:0051287">
    <property type="term" value="F:NAD binding"/>
    <property type="evidence" value="ECO:0007669"/>
    <property type="project" value="InterPro"/>
</dbReference>
<dbReference type="SUPFAM" id="SSF51735">
    <property type="entry name" value="NAD(P)-binding Rossmann-fold domains"/>
    <property type="match status" value="1"/>
</dbReference>
<dbReference type="EMBL" id="JAUIRO010000001">
    <property type="protein sequence ID" value="KAK0735076.1"/>
    <property type="molecule type" value="Genomic_DNA"/>
</dbReference>
<dbReference type="InterPro" id="IPR050857">
    <property type="entry name" value="D-2-hydroxyacid_DH"/>
</dbReference>
<evidence type="ECO:0000256" key="4">
    <source>
        <dbReference type="RuleBase" id="RU003719"/>
    </source>
</evidence>
<dbReference type="CDD" id="cd12169">
    <property type="entry name" value="PGDH_like_1"/>
    <property type="match status" value="1"/>
</dbReference>
<proteinExistence type="inferred from homology"/>
<dbReference type="Pfam" id="PF00389">
    <property type="entry name" value="2-Hacid_dh"/>
    <property type="match status" value="1"/>
</dbReference>